<evidence type="ECO:0000259" key="4">
    <source>
        <dbReference type="Pfam" id="PF18765"/>
    </source>
</evidence>
<dbReference type="PANTHER" id="PTHR43852">
    <property type="entry name" value="NUCLEOTIDYLTRANSFERASE"/>
    <property type="match status" value="1"/>
</dbReference>
<organism evidence="5 6">
    <name type="scientific">Methanobrevibacter millerae</name>
    <dbReference type="NCBI Taxonomy" id="230361"/>
    <lineage>
        <taxon>Archaea</taxon>
        <taxon>Methanobacteriati</taxon>
        <taxon>Methanobacteriota</taxon>
        <taxon>Methanomada group</taxon>
        <taxon>Methanobacteria</taxon>
        <taxon>Methanobacteriales</taxon>
        <taxon>Methanobacteriaceae</taxon>
        <taxon>Methanobrevibacter</taxon>
    </lineage>
</organism>
<sequence>MVFTIDDIRKRVIPIVIKYGISTFSLFGSYAREEANENSDLDFVMDKGDLKGLQYVSLVQDLEDEFNCHVDVVSKGSSNKKFLEAISKEEVLLYERER</sequence>
<dbReference type="KEGG" id="mmil:sm9_0480"/>
<keyword evidence="6" id="KW-1185">Reference proteome</keyword>
<evidence type="ECO:0000256" key="1">
    <source>
        <dbReference type="ARBA" id="ARBA00034531"/>
    </source>
</evidence>
<dbReference type="EMBL" id="CP011266">
    <property type="protein sequence ID" value="ALT68282.1"/>
    <property type="molecule type" value="Genomic_DNA"/>
</dbReference>
<evidence type="ECO:0000256" key="2">
    <source>
        <dbReference type="ARBA" id="ARBA00047518"/>
    </source>
</evidence>
<name>A0A0U3DQN1_9EURY</name>
<feature type="domain" description="Polymerase beta nucleotidyltransferase" evidence="4">
    <location>
        <begin position="12"/>
        <end position="97"/>
    </location>
</feature>
<dbReference type="InterPro" id="IPR043519">
    <property type="entry name" value="NT_sf"/>
</dbReference>
<protein>
    <recommendedName>
        <fullName evidence="1">protein adenylyltransferase</fullName>
        <ecNumber evidence="1">2.7.7.108</ecNumber>
    </recommendedName>
</protein>
<dbReference type="GO" id="GO:0070733">
    <property type="term" value="F:AMPylase activity"/>
    <property type="evidence" value="ECO:0007669"/>
    <property type="project" value="UniProtKB-EC"/>
</dbReference>
<accession>A0A0U3DQN1</accession>
<dbReference type="GeneID" id="26735457"/>
<dbReference type="Pfam" id="PF18765">
    <property type="entry name" value="Polbeta"/>
    <property type="match status" value="1"/>
</dbReference>
<dbReference type="Gene3D" id="3.30.460.10">
    <property type="entry name" value="Beta Polymerase, domain 2"/>
    <property type="match status" value="1"/>
</dbReference>
<evidence type="ECO:0000313" key="6">
    <source>
        <dbReference type="Proteomes" id="UP000067738"/>
    </source>
</evidence>
<dbReference type="InterPro" id="IPR052930">
    <property type="entry name" value="TA_antitoxin_MntA"/>
</dbReference>
<gene>
    <name evidence="5" type="ORF">sm9_0480</name>
</gene>
<dbReference type="OrthoDB" id="61846at2157"/>
<comment type="catalytic activity">
    <reaction evidence="3">
        <text>L-tyrosyl-[protein] + ATP = O-(5'-adenylyl)-L-tyrosyl-[protein] + diphosphate</text>
        <dbReference type="Rhea" id="RHEA:54288"/>
        <dbReference type="Rhea" id="RHEA-COMP:10136"/>
        <dbReference type="Rhea" id="RHEA-COMP:13846"/>
        <dbReference type="ChEBI" id="CHEBI:30616"/>
        <dbReference type="ChEBI" id="CHEBI:33019"/>
        <dbReference type="ChEBI" id="CHEBI:46858"/>
        <dbReference type="ChEBI" id="CHEBI:83624"/>
        <dbReference type="EC" id="2.7.7.108"/>
    </reaction>
</comment>
<evidence type="ECO:0000313" key="5">
    <source>
        <dbReference type="EMBL" id="ALT68282.1"/>
    </source>
</evidence>
<evidence type="ECO:0000256" key="3">
    <source>
        <dbReference type="ARBA" id="ARBA00048696"/>
    </source>
</evidence>
<dbReference type="InterPro" id="IPR041633">
    <property type="entry name" value="Polbeta"/>
</dbReference>
<reference evidence="5 6" key="1">
    <citation type="submission" date="2015-04" db="EMBL/GenBank/DDBJ databases">
        <title>The complete genome sequence of the rumen methanogen Methanobrevibacter millerae SM9.</title>
        <authorList>
            <person name="Leahy S.C."/>
            <person name="Kelly W.J."/>
            <person name="Pacheco D.M."/>
            <person name="Li D."/>
            <person name="Altermann E."/>
            <person name="Attwood G.T."/>
        </authorList>
    </citation>
    <scope>NUCLEOTIDE SEQUENCE [LARGE SCALE GENOMIC DNA]</scope>
    <source>
        <strain evidence="5 6">SM9</strain>
    </source>
</reference>
<dbReference type="EC" id="2.7.7.108" evidence="1"/>
<proteinExistence type="predicted"/>
<dbReference type="AlphaFoldDB" id="A0A0U3DQN1"/>
<dbReference type="PANTHER" id="PTHR43852:SF2">
    <property type="entry name" value="PROTEIN ADENYLYLTRANSFERASE MNTA"/>
    <property type="match status" value="1"/>
</dbReference>
<dbReference type="SUPFAM" id="SSF81301">
    <property type="entry name" value="Nucleotidyltransferase"/>
    <property type="match status" value="1"/>
</dbReference>
<dbReference type="Proteomes" id="UP000067738">
    <property type="component" value="Chromosome"/>
</dbReference>
<dbReference type="PATRIC" id="fig|230361.4.peg.495"/>
<dbReference type="CDD" id="cd05403">
    <property type="entry name" value="NT_KNTase_like"/>
    <property type="match status" value="1"/>
</dbReference>
<dbReference type="RefSeq" id="WP_058738610.1">
    <property type="nucleotide sequence ID" value="NZ_CP011266.1"/>
</dbReference>
<comment type="catalytic activity">
    <reaction evidence="2">
        <text>O-(5'-adenylyl)-L-tyrosyl-[protein] + ATP = O-[5'-(adenylyl-(5'-&gt;3')-adenylyl)]-L-tyrosyl-[protein] + diphosphate</text>
        <dbReference type="Rhea" id="RHEA:66528"/>
        <dbReference type="Rhea" id="RHEA-COMP:13846"/>
        <dbReference type="Rhea" id="RHEA-COMP:17046"/>
        <dbReference type="ChEBI" id="CHEBI:30616"/>
        <dbReference type="ChEBI" id="CHEBI:33019"/>
        <dbReference type="ChEBI" id="CHEBI:83624"/>
        <dbReference type="ChEBI" id="CHEBI:167160"/>
    </reaction>
</comment>